<protein>
    <recommendedName>
        <fullName evidence="4 20">Cytochrome b</fullName>
    </recommendedName>
</protein>
<sequence>MNKPLRKENKLIKIINNSIIDLPAPVNLSYWWNFGSILGLCLMIQLVSGILLSMHYTANIEMAFNSVSHISRDVNYGWMIRTMHSNGASLFFMMMYLHTGRGIYYGSYKFIKTWYMGTIIMLMTMATAFLGYVLPWGQMSFWGATVITNLLSAIPYIGNMLVNWIWGGFAVDNATLSRFFSLHFMLPFIIAMMTIIHLFFLHMTGSNNPIGLKSDIDKIPFHPYFSIKDTLGFVIILTLLIMLNLMEPFLLSDPDNFTPANPMVTPIHIQPEWYFLFAYAILRSIPNKLGGVLALFLSIIILLILPLTMKSKFKGLSFYPMSQMLFWLFTSTVILLTWIGARPVEQPYTNTGMILTLMYFMYFILDPLMTKTWDKMIK</sequence>
<evidence type="ECO:0000256" key="13">
    <source>
        <dbReference type="ARBA" id="ARBA00023004"/>
    </source>
</evidence>
<evidence type="ECO:0000256" key="4">
    <source>
        <dbReference type="ARBA" id="ARBA00013531"/>
    </source>
</evidence>
<keyword evidence="12 20" id="KW-1133">Transmembrane helix</keyword>
<feature type="binding site" description="axial binding residue" evidence="19">
    <location>
        <position position="84"/>
    </location>
    <ligand>
        <name>heme b</name>
        <dbReference type="ChEBI" id="CHEBI:60344"/>
        <label>b562</label>
    </ligand>
    <ligandPart>
        <name>Fe</name>
        <dbReference type="ChEBI" id="CHEBI:18248"/>
    </ligandPart>
</feature>
<dbReference type="GO" id="GO:0008121">
    <property type="term" value="F:quinol-cytochrome-c reductase activity"/>
    <property type="evidence" value="ECO:0007669"/>
    <property type="project" value="InterPro"/>
</dbReference>
<dbReference type="InterPro" id="IPR005797">
    <property type="entry name" value="Cyt_b/b6_N"/>
</dbReference>
<dbReference type="PROSITE" id="PS51003">
    <property type="entry name" value="CYTB_CTER"/>
    <property type="match status" value="1"/>
</dbReference>
<dbReference type="EMBL" id="MF784430">
    <property type="protein sequence ID" value="AXS67657.1"/>
    <property type="molecule type" value="Genomic_DNA"/>
</dbReference>
<feature type="transmembrane region" description="Helical" evidence="20">
    <location>
        <begin position="114"/>
        <end position="134"/>
    </location>
</feature>
<dbReference type="InterPro" id="IPR048259">
    <property type="entry name" value="Cytochrome_b_N_euk/bac"/>
</dbReference>
<dbReference type="AlphaFoldDB" id="A0A346RNL0"/>
<dbReference type="PIRSF" id="PIRSF038885">
    <property type="entry name" value="COB"/>
    <property type="match status" value="1"/>
</dbReference>
<reference evidence="23" key="1">
    <citation type="submission" date="2017-08" db="EMBL/GenBank/DDBJ databases">
        <title>The complete mitochondrial genome of Idioscopus clypealis (Hemiptera: Cicadellidae: Idiocerinae).</title>
        <authorList>
            <person name="Dai R.H."/>
            <person name="Wang J.J."/>
        </authorList>
    </citation>
    <scope>NUCLEOTIDE SEQUENCE</scope>
</reference>
<keyword evidence="14" id="KW-0830">Ubiquinone</keyword>
<dbReference type="InterPro" id="IPR048260">
    <property type="entry name" value="Cytochrome_b_C_euk/bac"/>
</dbReference>
<feature type="binding site" description="axial binding residue" evidence="19">
    <location>
        <position position="98"/>
    </location>
    <ligand>
        <name>heme b</name>
        <dbReference type="ChEBI" id="CHEBI:60344"/>
        <label>b566</label>
    </ligand>
    <ligandPart>
        <name>Fe</name>
        <dbReference type="ChEBI" id="CHEBI:18248"/>
    </ligandPart>
</feature>
<evidence type="ECO:0000259" key="22">
    <source>
        <dbReference type="PROSITE" id="PS51003"/>
    </source>
</evidence>
<dbReference type="SUPFAM" id="SSF81648">
    <property type="entry name" value="a domain/subunit of cytochrome bc1 complex (Ubiquinol-cytochrome c reductase)"/>
    <property type="match status" value="1"/>
</dbReference>
<keyword evidence="15 20" id="KW-0496">Mitochondrion</keyword>
<dbReference type="GO" id="GO:0046872">
    <property type="term" value="F:metal ion binding"/>
    <property type="evidence" value="ECO:0007669"/>
    <property type="project" value="UniProtKB-UniRule"/>
</dbReference>
<evidence type="ECO:0000256" key="20">
    <source>
        <dbReference type="RuleBase" id="RU362117"/>
    </source>
</evidence>
<keyword evidence="5 20" id="KW-0813">Transport</keyword>
<keyword evidence="13 19" id="KW-0408">Iron</keyword>
<dbReference type="GO" id="GO:0045275">
    <property type="term" value="C:respiratory chain complex III"/>
    <property type="evidence" value="ECO:0007669"/>
    <property type="project" value="InterPro"/>
</dbReference>
<comment type="cofactor">
    <cofactor evidence="20">
        <name>heme b</name>
        <dbReference type="ChEBI" id="CHEBI:60344"/>
    </cofactor>
    <text evidence="20">Binds 2 heme groups non-covalently.</text>
</comment>
<feature type="transmembrane region" description="Helical" evidence="20">
    <location>
        <begin position="30"/>
        <end position="52"/>
    </location>
</feature>
<dbReference type="InterPro" id="IPR005798">
    <property type="entry name" value="Cyt_b/b6_C"/>
</dbReference>
<proteinExistence type="inferred from homology"/>
<feature type="transmembrane region" description="Helical" evidence="20">
    <location>
        <begin position="221"/>
        <end position="243"/>
    </location>
</feature>
<dbReference type="GO" id="GO:0016491">
    <property type="term" value="F:oxidoreductase activity"/>
    <property type="evidence" value="ECO:0007669"/>
    <property type="project" value="UniProtKB-UniRule"/>
</dbReference>
<keyword evidence="16 20" id="KW-0472">Membrane</keyword>
<comment type="cofactor">
    <cofactor evidence="19">
        <name>heme</name>
        <dbReference type="ChEBI" id="CHEBI:30413"/>
    </cofactor>
    <text evidence="19">Binds 2 heme groups non-covalently.</text>
</comment>
<dbReference type="PANTHER" id="PTHR19271">
    <property type="entry name" value="CYTOCHROME B"/>
    <property type="match status" value="1"/>
</dbReference>
<evidence type="ECO:0000256" key="12">
    <source>
        <dbReference type="ARBA" id="ARBA00022989"/>
    </source>
</evidence>
<organism evidence="23">
    <name type="scientific">Idioscopus clypealis</name>
    <dbReference type="NCBI Taxonomy" id="925781"/>
    <lineage>
        <taxon>Eukaryota</taxon>
        <taxon>Metazoa</taxon>
        <taxon>Ecdysozoa</taxon>
        <taxon>Arthropoda</taxon>
        <taxon>Hexapoda</taxon>
        <taxon>Insecta</taxon>
        <taxon>Pterygota</taxon>
        <taxon>Neoptera</taxon>
        <taxon>Paraneoptera</taxon>
        <taxon>Hemiptera</taxon>
        <taxon>Auchenorrhyncha</taxon>
        <taxon>Membracoidea</taxon>
        <taxon>Cicadellidae</taxon>
        <taxon>Eurymelinae</taxon>
        <taxon>Idiocerini</taxon>
        <taxon>Idioscopus</taxon>
    </lineage>
</organism>
<keyword evidence="6 19" id="KW-0349">Heme</keyword>
<dbReference type="PROSITE" id="PS51002">
    <property type="entry name" value="CYTB_NTER"/>
    <property type="match status" value="1"/>
</dbReference>
<name>A0A346RNL0_9HEMI</name>
<evidence type="ECO:0000256" key="6">
    <source>
        <dbReference type="ARBA" id="ARBA00022617"/>
    </source>
</evidence>
<dbReference type="Pfam" id="PF00032">
    <property type="entry name" value="Cytochrom_B_C"/>
    <property type="match status" value="1"/>
</dbReference>
<feature type="transmembrane region" description="Helical" evidence="20">
    <location>
        <begin position="179"/>
        <end position="200"/>
    </location>
</feature>
<feature type="domain" description="Cytochrome b/b6 N-terminal region profile" evidence="21">
    <location>
        <begin position="2"/>
        <end position="210"/>
    </location>
</feature>
<dbReference type="InterPro" id="IPR016174">
    <property type="entry name" value="Di-haem_cyt_TM"/>
</dbReference>
<evidence type="ECO:0000256" key="15">
    <source>
        <dbReference type="ARBA" id="ARBA00023128"/>
    </source>
</evidence>
<evidence type="ECO:0000256" key="1">
    <source>
        <dbReference type="ARBA" id="ARBA00002566"/>
    </source>
</evidence>
<feature type="transmembrane region" description="Helical" evidence="20">
    <location>
        <begin position="146"/>
        <end position="167"/>
    </location>
</feature>
<dbReference type="Gene3D" id="1.20.810.10">
    <property type="entry name" value="Cytochrome Bc1 Complex, Chain C"/>
    <property type="match status" value="1"/>
</dbReference>
<dbReference type="FunFam" id="1.20.810.10:FF:000002">
    <property type="entry name" value="Cytochrome b"/>
    <property type="match status" value="1"/>
</dbReference>
<dbReference type="CTD" id="4519"/>
<keyword evidence="11 20" id="KW-0249">Electron transport</keyword>
<keyword evidence="10" id="KW-0999">Mitochondrion inner membrane</keyword>
<evidence type="ECO:0000259" key="21">
    <source>
        <dbReference type="PROSITE" id="PS51002"/>
    </source>
</evidence>
<keyword evidence="9 19" id="KW-0479">Metal-binding</keyword>
<dbReference type="SUPFAM" id="SSF81342">
    <property type="entry name" value="Transmembrane di-heme cytochromes"/>
    <property type="match status" value="1"/>
</dbReference>
<feature type="transmembrane region" description="Helical" evidence="20">
    <location>
        <begin position="348"/>
        <end position="365"/>
    </location>
</feature>
<keyword evidence="7 20" id="KW-0679">Respiratory chain</keyword>
<evidence type="ECO:0000256" key="8">
    <source>
        <dbReference type="ARBA" id="ARBA00022692"/>
    </source>
</evidence>
<evidence type="ECO:0000256" key="14">
    <source>
        <dbReference type="ARBA" id="ARBA00023075"/>
    </source>
</evidence>
<gene>
    <name evidence="23" type="primary">CYTB</name>
</gene>
<feature type="binding site" description="axial binding residue" evidence="19">
    <location>
        <position position="197"/>
    </location>
    <ligand>
        <name>heme b</name>
        <dbReference type="ChEBI" id="CHEBI:60344"/>
        <label>b566</label>
    </ligand>
    <ligandPart>
        <name>Fe</name>
        <dbReference type="ChEBI" id="CHEBI:18248"/>
    </ligandPart>
</feature>
<evidence type="ECO:0000256" key="9">
    <source>
        <dbReference type="ARBA" id="ARBA00022723"/>
    </source>
</evidence>
<feature type="transmembrane region" description="Helical" evidence="20">
    <location>
        <begin position="289"/>
        <end position="309"/>
    </location>
</feature>
<keyword evidence="8 20" id="KW-0812">Transmembrane</keyword>
<dbReference type="RefSeq" id="YP_009525790.1">
    <property type="nucleotide sequence ID" value="NC_039642.1"/>
</dbReference>
<comment type="subcellular location">
    <subcellularLocation>
        <location evidence="2">Mitochondrion inner membrane</location>
        <topology evidence="2">Multi-pass membrane protein</topology>
    </subcellularLocation>
</comment>
<feature type="domain" description="Cytochrome b/b6 C-terminal region profile" evidence="22">
    <location>
        <begin position="211"/>
        <end position="378"/>
    </location>
</feature>
<feature type="binding site" description="axial binding residue" evidence="19">
    <location>
        <position position="183"/>
    </location>
    <ligand>
        <name>heme b</name>
        <dbReference type="ChEBI" id="CHEBI:60344"/>
        <label>b562</label>
    </ligand>
    <ligandPart>
        <name>Fe</name>
        <dbReference type="ChEBI" id="CHEBI:18248"/>
    </ligandPart>
</feature>
<feature type="transmembrane region" description="Helical" evidence="20">
    <location>
        <begin position="88"/>
        <end position="108"/>
    </location>
</feature>
<evidence type="ECO:0000256" key="2">
    <source>
        <dbReference type="ARBA" id="ARBA00004448"/>
    </source>
</evidence>
<geneLocation type="mitochondrion" evidence="23"/>
<dbReference type="CDD" id="cd00290">
    <property type="entry name" value="cytochrome_b_C"/>
    <property type="match status" value="1"/>
</dbReference>
<dbReference type="InterPro" id="IPR030689">
    <property type="entry name" value="Cytochrome_b"/>
</dbReference>
<dbReference type="Pfam" id="PF00033">
    <property type="entry name" value="Cytochrome_B"/>
    <property type="match status" value="1"/>
</dbReference>
<dbReference type="GO" id="GO:0005743">
    <property type="term" value="C:mitochondrial inner membrane"/>
    <property type="evidence" value="ECO:0007669"/>
    <property type="project" value="UniProtKB-SubCell"/>
</dbReference>
<dbReference type="PANTHER" id="PTHR19271:SF16">
    <property type="entry name" value="CYTOCHROME B"/>
    <property type="match status" value="1"/>
</dbReference>
<dbReference type="InterPro" id="IPR036150">
    <property type="entry name" value="Cyt_b/b6_C_sf"/>
</dbReference>
<evidence type="ECO:0000256" key="7">
    <source>
        <dbReference type="ARBA" id="ARBA00022660"/>
    </source>
</evidence>
<feature type="transmembrane region" description="Helical" evidence="20">
    <location>
        <begin position="321"/>
        <end position="341"/>
    </location>
</feature>
<dbReference type="GeneID" id="38289942"/>
<comment type="similarity">
    <text evidence="17 20">Belongs to the cytochrome b family.</text>
</comment>
<evidence type="ECO:0000256" key="18">
    <source>
        <dbReference type="PIRSR" id="PIRSR038885-1"/>
    </source>
</evidence>
<evidence type="ECO:0000256" key="16">
    <source>
        <dbReference type="ARBA" id="ARBA00023136"/>
    </source>
</evidence>
<dbReference type="InterPro" id="IPR027387">
    <property type="entry name" value="Cytb/b6-like_sf"/>
</dbReference>
<evidence type="ECO:0000256" key="5">
    <source>
        <dbReference type="ARBA" id="ARBA00022448"/>
    </source>
</evidence>
<evidence type="ECO:0000256" key="19">
    <source>
        <dbReference type="PIRSR" id="PIRSR038885-2"/>
    </source>
</evidence>
<dbReference type="GO" id="GO:0006122">
    <property type="term" value="P:mitochondrial electron transport, ubiquinol to cytochrome c"/>
    <property type="evidence" value="ECO:0007669"/>
    <property type="project" value="TreeGrafter"/>
</dbReference>
<evidence type="ECO:0000256" key="3">
    <source>
        <dbReference type="ARBA" id="ARBA00011649"/>
    </source>
</evidence>
<evidence type="ECO:0000313" key="23">
    <source>
        <dbReference type="EMBL" id="AXS67657.1"/>
    </source>
</evidence>
<evidence type="ECO:0000256" key="10">
    <source>
        <dbReference type="ARBA" id="ARBA00022792"/>
    </source>
</evidence>
<evidence type="ECO:0000256" key="17">
    <source>
        <dbReference type="ARBA" id="ARBA00061233"/>
    </source>
</evidence>
<accession>A0A346RNL0</accession>
<evidence type="ECO:0000256" key="11">
    <source>
        <dbReference type="ARBA" id="ARBA00022982"/>
    </source>
</evidence>
<feature type="binding site" evidence="18">
    <location>
        <position position="202"/>
    </location>
    <ligand>
        <name>a ubiquinone</name>
        <dbReference type="ChEBI" id="CHEBI:16389"/>
    </ligand>
</feature>
<comment type="function">
    <text evidence="1 20">Component of the ubiquinol-cytochrome c reductase complex (complex III or cytochrome b-c1 complex) that is part of the mitochondrial respiratory chain. The b-c1 complex mediates electron transfer from ubiquinol to cytochrome c. Contributes to the generation of a proton gradient across the mitochondrial membrane that is then used for ATP synthesis.</text>
</comment>
<dbReference type="CDD" id="cd00284">
    <property type="entry name" value="Cytochrome_b_N"/>
    <property type="match status" value="1"/>
</dbReference>
<comment type="subunit">
    <text evidence="3">The main subunits of complex b-c1 are: cytochrome b, cytochrome c1 and the Rieske protein.</text>
</comment>